<feature type="region of interest" description="Disordered" evidence="1">
    <location>
        <begin position="20"/>
        <end position="50"/>
    </location>
</feature>
<sequence length="529" mass="57239">MTQDKPDQSAPRLNLELQELIAGMEQRRERVEGGGGPERQQKQRAGGKMTARERVAALLDPGSFLEYGTFTEHQGGALMGGVDAPGEGVVTGSGTIGGRQVFVFSQDFTVLGGSLGKMNAAKVTKIMDLAARTGCPVIGLNDSAGARIQEGVDSLSGYGEIFYRNAVYSGVVPQISAILGPCAGGAVYSPALTDFIVMSRGSSYMFITGPEVIKSVTREDVTFDQLGGADVHTRRSGVAHLEADGDEAVLARVRDLLAFLPQNAREKPPVRPTSDPRDRQTPQLLDVVTPDQRRPYDMHHVITALVDDGQYFEIQPDWAKNITVGFAHLGGRVVGIVGNNPKALAGVLNIDASDKAARFIRTCDCYNIPILTLVDVTGFLPGVAQEHAGIIRHGAKMLYAYAEATVPKITLITRKSYGGAYLAMNSRDMGADVVYAWPTAAVAVMGAEGAANIVYRRDIQNSGNPDATRAEKIREYKEAFDNPYVAAGKGYIDDVIPMEDTRRRLIATFDMLEHKQEQRPYRKHGNEPL</sequence>
<evidence type="ECO:0000313" key="4">
    <source>
        <dbReference type="EMBL" id="GGJ65813.1"/>
    </source>
</evidence>
<dbReference type="InterPro" id="IPR011762">
    <property type="entry name" value="COA_CT_N"/>
</dbReference>
<dbReference type="Proteomes" id="UP000635726">
    <property type="component" value="Unassembled WGS sequence"/>
</dbReference>
<dbReference type="AlphaFoldDB" id="A0A917P7R0"/>
<gene>
    <name evidence="4" type="ORF">GCM10008939_07280</name>
</gene>
<dbReference type="PROSITE" id="PS50980">
    <property type="entry name" value="COA_CT_NTER"/>
    <property type="match status" value="1"/>
</dbReference>
<reference evidence="4" key="2">
    <citation type="submission" date="2020-09" db="EMBL/GenBank/DDBJ databases">
        <authorList>
            <person name="Sun Q."/>
            <person name="Ohkuma M."/>
        </authorList>
    </citation>
    <scope>NUCLEOTIDE SEQUENCE</scope>
    <source>
        <strain evidence="4">JCM 14371</strain>
    </source>
</reference>
<evidence type="ECO:0000313" key="5">
    <source>
        <dbReference type="Proteomes" id="UP000635726"/>
    </source>
</evidence>
<dbReference type="InterPro" id="IPR029045">
    <property type="entry name" value="ClpP/crotonase-like_dom_sf"/>
</dbReference>
<dbReference type="InterPro" id="IPR011763">
    <property type="entry name" value="COA_CT_C"/>
</dbReference>
<dbReference type="Pfam" id="PF01039">
    <property type="entry name" value="Carboxyl_trans"/>
    <property type="match status" value="1"/>
</dbReference>
<proteinExistence type="predicted"/>
<accession>A0A917P7R0</accession>
<dbReference type="EMBL" id="BMOE01000001">
    <property type="protein sequence ID" value="GGJ65813.1"/>
    <property type="molecule type" value="Genomic_DNA"/>
</dbReference>
<reference evidence="4" key="1">
    <citation type="journal article" date="2014" name="Int. J. Syst. Evol. Microbiol.">
        <title>Complete genome sequence of Corynebacterium casei LMG S-19264T (=DSM 44701T), isolated from a smear-ripened cheese.</title>
        <authorList>
            <consortium name="US DOE Joint Genome Institute (JGI-PGF)"/>
            <person name="Walter F."/>
            <person name="Albersmeier A."/>
            <person name="Kalinowski J."/>
            <person name="Ruckert C."/>
        </authorList>
    </citation>
    <scope>NUCLEOTIDE SEQUENCE</scope>
    <source>
        <strain evidence="4">JCM 14371</strain>
    </source>
</reference>
<keyword evidence="5" id="KW-1185">Reference proteome</keyword>
<name>A0A917P7R0_9DEIO</name>
<feature type="domain" description="CoA carboxyltransferase N-terminal" evidence="2">
    <location>
        <begin position="16"/>
        <end position="272"/>
    </location>
</feature>
<protein>
    <submittedName>
        <fullName evidence="4">Propionyl-CoA carboxylase subunit alpha</fullName>
    </submittedName>
</protein>
<comment type="caution">
    <text evidence="4">The sequence shown here is derived from an EMBL/GenBank/DDBJ whole genome shotgun (WGS) entry which is preliminary data.</text>
</comment>
<dbReference type="InterPro" id="IPR051047">
    <property type="entry name" value="AccD/PCCB"/>
</dbReference>
<evidence type="ECO:0000259" key="2">
    <source>
        <dbReference type="PROSITE" id="PS50980"/>
    </source>
</evidence>
<dbReference type="PANTHER" id="PTHR43842">
    <property type="entry name" value="PROPIONYL-COA CARBOXYLASE BETA CHAIN"/>
    <property type="match status" value="1"/>
</dbReference>
<evidence type="ECO:0000256" key="1">
    <source>
        <dbReference type="SAM" id="MobiDB-lite"/>
    </source>
</evidence>
<dbReference type="SUPFAM" id="SSF52096">
    <property type="entry name" value="ClpP/crotonase"/>
    <property type="match status" value="2"/>
</dbReference>
<evidence type="ECO:0000259" key="3">
    <source>
        <dbReference type="PROSITE" id="PS50989"/>
    </source>
</evidence>
<feature type="domain" description="CoA carboxyltransferase C-terminal" evidence="3">
    <location>
        <begin position="276"/>
        <end position="514"/>
    </location>
</feature>
<organism evidence="4 5">
    <name type="scientific">Deinococcus aquiradiocola</name>
    <dbReference type="NCBI Taxonomy" id="393059"/>
    <lineage>
        <taxon>Bacteria</taxon>
        <taxon>Thermotogati</taxon>
        <taxon>Deinococcota</taxon>
        <taxon>Deinococci</taxon>
        <taxon>Deinococcales</taxon>
        <taxon>Deinococcaceae</taxon>
        <taxon>Deinococcus</taxon>
    </lineage>
</organism>
<dbReference type="RefSeq" id="WP_188960823.1">
    <property type="nucleotide sequence ID" value="NZ_BMOE01000001.1"/>
</dbReference>
<dbReference type="PROSITE" id="PS50989">
    <property type="entry name" value="COA_CT_CTER"/>
    <property type="match status" value="1"/>
</dbReference>
<dbReference type="InterPro" id="IPR034733">
    <property type="entry name" value="AcCoA_carboxyl_beta"/>
</dbReference>
<dbReference type="FunFam" id="3.90.226.10:FF:000016">
    <property type="entry name" value="Propionyl-CoA carboxylase, beta subunit"/>
    <property type="match status" value="1"/>
</dbReference>
<dbReference type="PANTHER" id="PTHR43842:SF2">
    <property type="entry name" value="PROPIONYL-COA CARBOXYLASE BETA CHAIN, MITOCHONDRIAL"/>
    <property type="match status" value="1"/>
</dbReference>
<dbReference type="Gene3D" id="3.90.226.10">
    <property type="entry name" value="2-enoyl-CoA Hydratase, Chain A, domain 1"/>
    <property type="match status" value="2"/>
</dbReference>
<dbReference type="GO" id="GO:0004658">
    <property type="term" value="F:propionyl-CoA carboxylase activity"/>
    <property type="evidence" value="ECO:0007669"/>
    <property type="project" value="TreeGrafter"/>
</dbReference>